<evidence type="ECO:0000256" key="7">
    <source>
        <dbReference type="ARBA" id="ARBA00022832"/>
    </source>
</evidence>
<keyword evidence="9" id="KW-0520">NAD</keyword>
<evidence type="ECO:0000256" key="6">
    <source>
        <dbReference type="ARBA" id="ARBA00022553"/>
    </source>
</evidence>
<dbReference type="GeneID" id="103517555"/>
<dbReference type="STRING" id="121845.A0A1S3DFX9"/>
<keyword evidence="12" id="KW-0275">Fatty acid biosynthesis</keyword>
<keyword evidence="10" id="KW-0443">Lipid metabolism</keyword>
<evidence type="ECO:0000256" key="3">
    <source>
        <dbReference type="ARBA" id="ARBA00006484"/>
    </source>
</evidence>
<dbReference type="GO" id="GO:0047035">
    <property type="term" value="F:testosterone dehydrogenase (NAD+) activity"/>
    <property type="evidence" value="ECO:0007669"/>
    <property type="project" value="UniProtKB-EC"/>
</dbReference>
<evidence type="ECO:0000313" key="26">
    <source>
        <dbReference type="Proteomes" id="UP000079169"/>
    </source>
</evidence>
<dbReference type="PANTHER" id="PTHR42760">
    <property type="entry name" value="SHORT-CHAIN DEHYDROGENASES/REDUCTASES FAMILY MEMBER"/>
    <property type="match status" value="1"/>
</dbReference>
<dbReference type="PRINTS" id="PR00080">
    <property type="entry name" value="SDRFAMILY"/>
</dbReference>
<dbReference type="PRINTS" id="PR00081">
    <property type="entry name" value="GDHRDH"/>
</dbReference>
<keyword evidence="26" id="KW-1185">Reference proteome</keyword>
<dbReference type="GO" id="GO:0006633">
    <property type="term" value="P:fatty acid biosynthetic process"/>
    <property type="evidence" value="ECO:0007669"/>
    <property type="project" value="UniProtKB-KW"/>
</dbReference>
<comment type="catalytic activity">
    <reaction evidence="15">
        <text>testosterone + NAD(+) = androst-4-ene-3,17-dione + NADH + H(+)</text>
        <dbReference type="Rhea" id="RHEA:14929"/>
        <dbReference type="ChEBI" id="CHEBI:15378"/>
        <dbReference type="ChEBI" id="CHEBI:16422"/>
        <dbReference type="ChEBI" id="CHEBI:17347"/>
        <dbReference type="ChEBI" id="CHEBI:57540"/>
        <dbReference type="ChEBI" id="CHEBI:57945"/>
        <dbReference type="EC" id="1.1.1.239"/>
    </reaction>
    <physiologicalReaction direction="left-to-right" evidence="15">
        <dbReference type="Rhea" id="RHEA:14930"/>
    </physiologicalReaction>
</comment>
<dbReference type="GO" id="GO:0008210">
    <property type="term" value="P:estrogen metabolic process"/>
    <property type="evidence" value="ECO:0007669"/>
    <property type="project" value="UniProtKB-ARBA"/>
</dbReference>
<evidence type="ECO:0000256" key="11">
    <source>
        <dbReference type="ARBA" id="ARBA00023128"/>
    </source>
</evidence>
<protein>
    <recommendedName>
        <fullName evidence="20">(3R)-3-hydroxyacyl-CoA dehydrogenase</fullName>
        <ecNumber evidence="19">1.1.1.239</ecNumber>
        <ecNumber evidence="4">1.1.1.n12</ecNumber>
    </recommendedName>
    <alternativeName>
        <fullName evidence="22">17-beta-hydroxysteroid dehydrogenase 8</fullName>
    </alternativeName>
    <alternativeName>
        <fullName evidence="21">3-ketoacyl-[acyl-carrier-protein] reductase alpha subunit</fullName>
    </alternativeName>
    <alternativeName>
        <fullName evidence="24">3-oxoacyl-[acyl-carrier-protein] reductase</fullName>
    </alternativeName>
    <alternativeName>
        <fullName evidence="25">Estradiol 17-beta-dehydrogenase 8</fullName>
    </alternativeName>
    <alternativeName>
        <fullName evidence="23">Testosterone 17-beta-dehydrogenase 8</fullName>
    </alternativeName>
</protein>
<dbReference type="PANTHER" id="PTHR42760:SF83">
    <property type="entry name" value="(3R)-3-HYDROXYACYL-COA DEHYDROGENASE"/>
    <property type="match status" value="1"/>
</dbReference>
<evidence type="ECO:0000256" key="14">
    <source>
        <dbReference type="ARBA" id="ARBA00049069"/>
    </source>
</evidence>
<evidence type="ECO:0000256" key="22">
    <source>
        <dbReference type="ARBA" id="ARBA00081419"/>
    </source>
</evidence>
<evidence type="ECO:0000313" key="27">
    <source>
        <dbReference type="RefSeq" id="XP_008480819.1"/>
    </source>
</evidence>
<gene>
    <name evidence="27" type="primary">LOC103517555</name>
</gene>
<dbReference type="InterPro" id="IPR020904">
    <property type="entry name" value="Sc_DH/Rdtase_CS"/>
</dbReference>
<dbReference type="FunFam" id="3.40.50.720:FF:000231">
    <property type="entry name" value="Estradiol 17-beta-dehydrogenase 8"/>
    <property type="match status" value="1"/>
</dbReference>
<evidence type="ECO:0000256" key="9">
    <source>
        <dbReference type="ARBA" id="ARBA00023027"/>
    </source>
</evidence>
<evidence type="ECO:0000256" key="13">
    <source>
        <dbReference type="ARBA" id="ARBA00037929"/>
    </source>
</evidence>
<dbReference type="GO" id="GO:0004303">
    <property type="term" value="F:estradiol 17-beta-dehydrogenase [NAD(P)+] activity"/>
    <property type="evidence" value="ECO:0007669"/>
    <property type="project" value="UniProtKB-EC"/>
</dbReference>
<comment type="subcellular location">
    <subcellularLocation>
        <location evidence="1">Mitochondrion matrix</location>
    </subcellularLocation>
</comment>
<accession>A0A1S3DFX9</accession>
<dbReference type="PaxDb" id="121845-A0A1S3DFX9"/>
<dbReference type="SUPFAM" id="SSF51735">
    <property type="entry name" value="NAD(P)-binding Rossmann-fold domains"/>
    <property type="match status" value="1"/>
</dbReference>
<dbReference type="Pfam" id="PF13561">
    <property type="entry name" value="adh_short_C2"/>
    <property type="match status" value="1"/>
</dbReference>
<evidence type="ECO:0000256" key="10">
    <source>
        <dbReference type="ARBA" id="ARBA00023098"/>
    </source>
</evidence>
<dbReference type="Gene3D" id="3.40.50.720">
    <property type="entry name" value="NAD(P)-binding Rossmann-like Domain"/>
    <property type="match status" value="1"/>
</dbReference>
<dbReference type="RefSeq" id="XP_008480819.1">
    <property type="nucleotide sequence ID" value="XM_008482597.3"/>
</dbReference>
<dbReference type="InterPro" id="IPR002347">
    <property type="entry name" value="SDR_fam"/>
</dbReference>
<evidence type="ECO:0000256" key="12">
    <source>
        <dbReference type="ARBA" id="ARBA00023160"/>
    </source>
</evidence>
<evidence type="ECO:0000256" key="18">
    <source>
        <dbReference type="ARBA" id="ARBA00065174"/>
    </source>
</evidence>
<evidence type="ECO:0000256" key="20">
    <source>
        <dbReference type="ARBA" id="ARBA00070911"/>
    </source>
</evidence>
<comment type="similarity">
    <text evidence="3">Belongs to the short-chain dehydrogenases/reductases (SDR) family.</text>
</comment>
<reference evidence="27" key="1">
    <citation type="submission" date="2025-08" db="UniProtKB">
        <authorList>
            <consortium name="RefSeq"/>
        </authorList>
    </citation>
    <scope>IDENTIFICATION</scope>
</reference>
<comment type="catalytic activity">
    <reaction evidence="14">
        <text>17beta-estradiol + NAD(+) = estrone + NADH + H(+)</text>
        <dbReference type="Rhea" id="RHEA:24612"/>
        <dbReference type="ChEBI" id="CHEBI:15378"/>
        <dbReference type="ChEBI" id="CHEBI:16469"/>
        <dbReference type="ChEBI" id="CHEBI:17263"/>
        <dbReference type="ChEBI" id="CHEBI:57540"/>
        <dbReference type="ChEBI" id="CHEBI:57945"/>
        <dbReference type="EC" id="1.1.1.62"/>
    </reaction>
    <physiologicalReaction direction="left-to-right" evidence="14">
        <dbReference type="Rhea" id="RHEA:24613"/>
    </physiologicalReaction>
    <physiologicalReaction direction="right-to-left" evidence="14">
        <dbReference type="Rhea" id="RHEA:24614"/>
    </physiologicalReaction>
</comment>
<keyword evidence="7" id="KW-0276">Fatty acid metabolism</keyword>
<evidence type="ECO:0000256" key="24">
    <source>
        <dbReference type="ARBA" id="ARBA00083097"/>
    </source>
</evidence>
<keyword evidence="5" id="KW-0444">Lipid biosynthesis</keyword>
<evidence type="ECO:0000256" key="17">
    <source>
        <dbReference type="ARBA" id="ARBA00052680"/>
    </source>
</evidence>
<evidence type="ECO:0000256" key="15">
    <source>
        <dbReference type="ARBA" id="ARBA00050232"/>
    </source>
</evidence>
<proteinExistence type="inferred from homology"/>
<dbReference type="OMA" id="MFEVNVY"/>
<evidence type="ECO:0000256" key="21">
    <source>
        <dbReference type="ARBA" id="ARBA00077835"/>
    </source>
</evidence>
<name>A0A1S3DFX9_DIACI</name>
<evidence type="ECO:0000256" key="1">
    <source>
        <dbReference type="ARBA" id="ARBA00004305"/>
    </source>
</evidence>
<comment type="pathway">
    <text evidence="13">Steroid biosynthesis; estrogen biosynthesis.</text>
</comment>
<organism evidence="26 27">
    <name type="scientific">Diaphorina citri</name>
    <name type="common">Asian citrus psyllid</name>
    <dbReference type="NCBI Taxonomy" id="121845"/>
    <lineage>
        <taxon>Eukaryota</taxon>
        <taxon>Metazoa</taxon>
        <taxon>Ecdysozoa</taxon>
        <taxon>Arthropoda</taxon>
        <taxon>Hexapoda</taxon>
        <taxon>Insecta</taxon>
        <taxon>Pterygota</taxon>
        <taxon>Neoptera</taxon>
        <taxon>Paraneoptera</taxon>
        <taxon>Hemiptera</taxon>
        <taxon>Sternorrhyncha</taxon>
        <taxon>Psylloidea</taxon>
        <taxon>Psyllidae</taxon>
        <taxon>Diaphorininae</taxon>
        <taxon>Diaphorina</taxon>
    </lineage>
</organism>
<dbReference type="GO" id="GO:0005759">
    <property type="term" value="C:mitochondrial matrix"/>
    <property type="evidence" value="ECO:0007669"/>
    <property type="project" value="UniProtKB-SubCell"/>
</dbReference>
<evidence type="ECO:0000256" key="5">
    <source>
        <dbReference type="ARBA" id="ARBA00022516"/>
    </source>
</evidence>
<evidence type="ECO:0000256" key="8">
    <source>
        <dbReference type="ARBA" id="ARBA00023002"/>
    </source>
</evidence>
<comment type="catalytic activity">
    <reaction evidence="16">
        <text>17beta-hydroxy-5alpha-androstan-3-one + NAD(+) = 5alpha-androstan-3,17-dione + NADH + H(+)</text>
        <dbReference type="Rhea" id="RHEA:41992"/>
        <dbReference type="ChEBI" id="CHEBI:15378"/>
        <dbReference type="ChEBI" id="CHEBI:15994"/>
        <dbReference type="ChEBI" id="CHEBI:16330"/>
        <dbReference type="ChEBI" id="CHEBI:57540"/>
        <dbReference type="ChEBI" id="CHEBI:57945"/>
    </reaction>
    <physiologicalReaction direction="left-to-right" evidence="16">
        <dbReference type="Rhea" id="RHEA:41993"/>
    </physiologicalReaction>
</comment>
<comment type="catalytic activity">
    <reaction evidence="17">
        <text>a (3R)-3-hydroxyacyl-CoA + NAD(+) = a 3-oxoacyl-CoA + NADH + H(+)</text>
        <dbReference type="Rhea" id="RHEA:32711"/>
        <dbReference type="ChEBI" id="CHEBI:15378"/>
        <dbReference type="ChEBI" id="CHEBI:57319"/>
        <dbReference type="ChEBI" id="CHEBI:57540"/>
        <dbReference type="ChEBI" id="CHEBI:57945"/>
        <dbReference type="ChEBI" id="CHEBI:90726"/>
        <dbReference type="EC" id="1.1.1.n12"/>
    </reaction>
    <physiologicalReaction direction="left-to-right" evidence="17">
        <dbReference type="Rhea" id="RHEA:32712"/>
    </physiologicalReaction>
</comment>
<dbReference type="KEGG" id="dci:103517555"/>
<evidence type="ECO:0000256" key="16">
    <source>
        <dbReference type="ARBA" id="ARBA00050435"/>
    </source>
</evidence>
<evidence type="ECO:0000256" key="2">
    <source>
        <dbReference type="ARBA" id="ARBA00005194"/>
    </source>
</evidence>
<comment type="pathway">
    <text evidence="2">Lipid metabolism; fatty acid biosynthesis.</text>
</comment>
<keyword evidence="6" id="KW-0597">Phosphoprotein</keyword>
<dbReference type="AlphaFoldDB" id="A0A1S3DFX9"/>
<dbReference type="EC" id="1.1.1.239" evidence="19"/>
<dbReference type="PROSITE" id="PS00061">
    <property type="entry name" value="ADH_SHORT"/>
    <property type="match status" value="1"/>
</dbReference>
<dbReference type="GO" id="GO:0048038">
    <property type="term" value="F:quinone binding"/>
    <property type="evidence" value="ECO:0007669"/>
    <property type="project" value="TreeGrafter"/>
</dbReference>
<dbReference type="Proteomes" id="UP000079169">
    <property type="component" value="Unplaced"/>
</dbReference>
<sequence>MLTGSSTHLSLPMDVSNTSTISTAMSTIKEKFSRPPNVLVNCAGITRDNWFLKLTEKDFQQVFDVNLKGTFLVSQAVCKELVETKSSGSIINIGSIVGQMGNMGQSNYAATKAGVEAFTKSVAMEMATFGIRCNVILPGFIETPMTTSVPDKVKETFTRLIPLKRFGKPEEIGEVICFLASDRSSYITGTLIKVTGGLAT</sequence>
<dbReference type="EC" id="1.1.1.n12" evidence="4"/>
<evidence type="ECO:0000256" key="4">
    <source>
        <dbReference type="ARBA" id="ARBA00012456"/>
    </source>
</evidence>
<keyword evidence="11" id="KW-0496">Mitochondrion</keyword>
<keyword evidence="8" id="KW-0560">Oxidoreductase</keyword>
<comment type="subunit">
    <text evidence="18">Heterotetramer with CBR4; contains two molecules of HSD17B8 and CBR4.</text>
</comment>
<evidence type="ECO:0000256" key="19">
    <source>
        <dbReference type="ARBA" id="ARBA00066822"/>
    </source>
</evidence>
<evidence type="ECO:0000256" key="23">
    <source>
        <dbReference type="ARBA" id="ARBA00081936"/>
    </source>
</evidence>
<dbReference type="InterPro" id="IPR036291">
    <property type="entry name" value="NAD(P)-bd_dom_sf"/>
</dbReference>
<evidence type="ECO:0000256" key="25">
    <source>
        <dbReference type="ARBA" id="ARBA00083258"/>
    </source>
</evidence>